<accession>A0A3N4M080</accession>
<evidence type="ECO:0000313" key="1">
    <source>
        <dbReference type="EMBL" id="RPB26331.1"/>
    </source>
</evidence>
<proteinExistence type="predicted"/>
<protein>
    <submittedName>
        <fullName evidence="1">Uncharacterized protein</fullName>
    </submittedName>
</protein>
<dbReference type="Proteomes" id="UP000267821">
    <property type="component" value="Unassembled WGS sequence"/>
</dbReference>
<gene>
    <name evidence="1" type="ORF">L211DRAFT_710363</name>
</gene>
<keyword evidence="2" id="KW-1185">Reference proteome</keyword>
<evidence type="ECO:0000313" key="2">
    <source>
        <dbReference type="Proteomes" id="UP000267821"/>
    </source>
</evidence>
<dbReference type="InParanoid" id="A0A3N4M080"/>
<organism evidence="1 2">
    <name type="scientific">Terfezia boudieri ATCC MYA-4762</name>
    <dbReference type="NCBI Taxonomy" id="1051890"/>
    <lineage>
        <taxon>Eukaryota</taxon>
        <taxon>Fungi</taxon>
        <taxon>Dikarya</taxon>
        <taxon>Ascomycota</taxon>
        <taxon>Pezizomycotina</taxon>
        <taxon>Pezizomycetes</taxon>
        <taxon>Pezizales</taxon>
        <taxon>Pezizaceae</taxon>
        <taxon>Terfezia</taxon>
    </lineage>
</organism>
<dbReference type="EMBL" id="ML121535">
    <property type="protein sequence ID" value="RPB26331.1"/>
    <property type="molecule type" value="Genomic_DNA"/>
</dbReference>
<reference evidence="1 2" key="1">
    <citation type="journal article" date="2018" name="Nat. Ecol. Evol.">
        <title>Pezizomycetes genomes reveal the molecular basis of ectomycorrhizal truffle lifestyle.</title>
        <authorList>
            <person name="Murat C."/>
            <person name="Payen T."/>
            <person name="Noel B."/>
            <person name="Kuo A."/>
            <person name="Morin E."/>
            <person name="Chen J."/>
            <person name="Kohler A."/>
            <person name="Krizsan K."/>
            <person name="Balestrini R."/>
            <person name="Da Silva C."/>
            <person name="Montanini B."/>
            <person name="Hainaut M."/>
            <person name="Levati E."/>
            <person name="Barry K.W."/>
            <person name="Belfiori B."/>
            <person name="Cichocki N."/>
            <person name="Clum A."/>
            <person name="Dockter R.B."/>
            <person name="Fauchery L."/>
            <person name="Guy J."/>
            <person name="Iotti M."/>
            <person name="Le Tacon F."/>
            <person name="Lindquist E.A."/>
            <person name="Lipzen A."/>
            <person name="Malagnac F."/>
            <person name="Mello A."/>
            <person name="Molinier V."/>
            <person name="Miyauchi S."/>
            <person name="Poulain J."/>
            <person name="Riccioni C."/>
            <person name="Rubini A."/>
            <person name="Sitrit Y."/>
            <person name="Splivallo R."/>
            <person name="Traeger S."/>
            <person name="Wang M."/>
            <person name="Zifcakova L."/>
            <person name="Wipf D."/>
            <person name="Zambonelli A."/>
            <person name="Paolocci F."/>
            <person name="Nowrousian M."/>
            <person name="Ottonello S."/>
            <person name="Baldrian P."/>
            <person name="Spatafora J.W."/>
            <person name="Henrissat B."/>
            <person name="Nagy L.G."/>
            <person name="Aury J.M."/>
            <person name="Wincker P."/>
            <person name="Grigoriev I.V."/>
            <person name="Bonfante P."/>
            <person name="Martin F.M."/>
        </authorList>
    </citation>
    <scope>NUCLEOTIDE SEQUENCE [LARGE SCALE GENOMIC DNA]</scope>
    <source>
        <strain evidence="1 2">ATCC MYA-4762</strain>
    </source>
</reference>
<sequence>MNGSTFNIPLQQPNCSIFCLGFNFKPTILIWLALVIYSGAEYFPCVSLLDVSTQLTPDSLSRCRLCCAALLTPHPLGFVCI</sequence>
<dbReference type="AlphaFoldDB" id="A0A3N4M080"/>
<name>A0A3N4M080_9PEZI</name>